<protein>
    <submittedName>
        <fullName evidence="6">ABC transporter substrate-binding protein</fullName>
    </submittedName>
</protein>
<dbReference type="EMBL" id="JAROCF010000001">
    <property type="protein sequence ID" value="MDN4613079.1"/>
    <property type="molecule type" value="Genomic_DNA"/>
</dbReference>
<evidence type="ECO:0000313" key="7">
    <source>
        <dbReference type="Proteomes" id="UP001174208"/>
    </source>
</evidence>
<comment type="caution">
    <text evidence="6">The sequence shown here is derived from an EMBL/GenBank/DDBJ whole genome shotgun (WGS) entry which is preliminary data.</text>
</comment>
<dbReference type="PROSITE" id="PS51257">
    <property type="entry name" value="PROKAR_LIPOPROTEIN"/>
    <property type="match status" value="1"/>
</dbReference>
<evidence type="ECO:0000256" key="5">
    <source>
        <dbReference type="SAM" id="SignalP"/>
    </source>
</evidence>
<evidence type="ECO:0000313" key="6">
    <source>
        <dbReference type="EMBL" id="MDN4613079.1"/>
    </source>
</evidence>
<feature type="compositionally biased region" description="Polar residues" evidence="4">
    <location>
        <begin position="428"/>
        <end position="439"/>
    </location>
</feature>
<feature type="compositionally biased region" description="Basic and acidic residues" evidence="4">
    <location>
        <begin position="412"/>
        <end position="421"/>
    </location>
</feature>
<evidence type="ECO:0000256" key="1">
    <source>
        <dbReference type="ARBA" id="ARBA00008520"/>
    </source>
</evidence>
<gene>
    <name evidence="6" type="ORF">P5G50_01330</name>
</gene>
<dbReference type="Gene3D" id="3.40.190.10">
    <property type="entry name" value="Periplasmic binding protein-like II"/>
    <property type="match status" value="1"/>
</dbReference>
<name>A0ABT8K9U4_9MICO</name>
<dbReference type="PANTHER" id="PTHR30061">
    <property type="entry name" value="MALTOSE-BINDING PERIPLASMIC PROTEIN"/>
    <property type="match status" value="1"/>
</dbReference>
<feature type="signal peptide" evidence="5">
    <location>
        <begin position="1"/>
        <end position="26"/>
    </location>
</feature>
<keyword evidence="3 5" id="KW-0732">Signal</keyword>
<feature type="region of interest" description="Disordered" evidence="4">
    <location>
        <begin position="412"/>
        <end position="439"/>
    </location>
</feature>
<evidence type="ECO:0000256" key="2">
    <source>
        <dbReference type="ARBA" id="ARBA00022448"/>
    </source>
</evidence>
<keyword evidence="7" id="KW-1185">Reference proteome</keyword>
<proteinExistence type="inferred from homology"/>
<dbReference type="CDD" id="cd14748">
    <property type="entry name" value="PBP2_UgpB"/>
    <property type="match status" value="1"/>
</dbReference>
<keyword evidence="2" id="KW-0813">Transport</keyword>
<accession>A0ABT8K9U4</accession>
<organism evidence="6 7">
    <name type="scientific">Leifsonia williamsii</name>
    <dbReference type="NCBI Taxonomy" id="3035919"/>
    <lineage>
        <taxon>Bacteria</taxon>
        <taxon>Bacillati</taxon>
        <taxon>Actinomycetota</taxon>
        <taxon>Actinomycetes</taxon>
        <taxon>Micrococcales</taxon>
        <taxon>Microbacteriaceae</taxon>
        <taxon>Leifsonia</taxon>
    </lineage>
</organism>
<sequence length="439" mass="46831">MKMRTAARAIAIAATVGLGLALTACGGSGGSGGAEVSSGDYKGPKVTISFWNGWTGGAAPVLVPKLIDKFNSEHDNIVVKDVPMEWADIARKMPLAIKAGKGPDVAVGHGDDIATYAAQGLVLKADSIVKSLGYKASDFPEGLLDAGQYNGSQYAVPWSVTPLGLFANKSVLTSAGVDAENLPTDKTSYLAALDKLKAAGVQGEWVDGYVFTGTFEFQSLLWQFGGDLYNKDVTEATFNSDAGVKALTWMTDLIKNGYSPKDVAQDGNINALIAGKTAFNWNGVWQTTNTAFDKLQWQAVAVPQIGDQKAVWSSSTHWMFANNKGQDKNKTAAAATFVKWMNDHSADWPQTGELPAKNSVREDPKLLQTYPHLKPFLDELQYAHYETSAPGITTVGATITTAVNEAITGKKSPKEALDDGVQKANALLKQNQQKYGSGK</sequence>
<evidence type="ECO:0000256" key="3">
    <source>
        <dbReference type="ARBA" id="ARBA00022729"/>
    </source>
</evidence>
<feature type="chain" id="PRO_5046077104" evidence="5">
    <location>
        <begin position="27"/>
        <end position="439"/>
    </location>
</feature>
<reference evidence="6" key="1">
    <citation type="submission" date="2023-06" db="EMBL/GenBank/DDBJ databases">
        <title>MT1 and MT2 Draft Genomes of Novel Species.</title>
        <authorList>
            <person name="Venkateswaran K."/>
        </authorList>
    </citation>
    <scope>NUCLEOTIDE SEQUENCE</scope>
    <source>
        <strain evidence="6">F6_8S_P_1B</strain>
    </source>
</reference>
<dbReference type="PANTHER" id="PTHR30061:SF50">
    <property type="entry name" value="MALTOSE_MALTODEXTRIN-BINDING PERIPLASMIC PROTEIN"/>
    <property type="match status" value="1"/>
</dbReference>
<dbReference type="Proteomes" id="UP001174208">
    <property type="component" value="Unassembled WGS sequence"/>
</dbReference>
<dbReference type="RefSeq" id="WP_301209892.1">
    <property type="nucleotide sequence ID" value="NZ_JAROCF010000001.1"/>
</dbReference>
<evidence type="ECO:0000256" key="4">
    <source>
        <dbReference type="SAM" id="MobiDB-lite"/>
    </source>
</evidence>
<comment type="similarity">
    <text evidence="1">Belongs to the bacterial solute-binding protein 1 family.</text>
</comment>
<dbReference type="SUPFAM" id="SSF53850">
    <property type="entry name" value="Periplasmic binding protein-like II"/>
    <property type="match status" value="1"/>
</dbReference>